<dbReference type="Gene3D" id="3.40.50.150">
    <property type="entry name" value="Vaccinia Virus protein VP39"/>
    <property type="match status" value="1"/>
</dbReference>
<dbReference type="HAMAP" id="MF_01589">
    <property type="entry name" value="Cx_SAM_synthase"/>
    <property type="match status" value="1"/>
</dbReference>
<feature type="region of interest" description="Disordered" evidence="4">
    <location>
        <begin position="1"/>
        <end position="23"/>
    </location>
</feature>
<feature type="binding site" evidence="3">
    <location>
        <begin position="108"/>
        <end position="109"/>
    </location>
    <ligand>
        <name>S-adenosyl-L-methionine</name>
        <dbReference type="ChEBI" id="CHEBI:59789"/>
    </ligand>
</feature>
<keyword evidence="2 3" id="KW-0949">S-adenosyl-L-methionine</keyword>
<dbReference type="Proteomes" id="UP001476282">
    <property type="component" value="Unassembled WGS sequence"/>
</dbReference>
<proteinExistence type="inferred from homology"/>
<evidence type="ECO:0000256" key="1">
    <source>
        <dbReference type="ARBA" id="ARBA00022679"/>
    </source>
</evidence>
<feature type="compositionally biased region" description="Polar residues" evidence="4">
    <location>
        <begin position="1"/>
        <end position="22"/>
    </location>
</feature>
<feature type="binding site" evidence="3">
    <location>
        <begin position="84"/>
        <end position="86"/>
    </location>
    <ligand>
        <name>S-adenosyl-L-methionine</name>
        <dbReference type="ChEBI" id="CHEBI:59789"/>
    </ligand>
</feature>
<comment type="function">
    <text evidence="3">Catalyzes the conversion of S-adenosyl-L-methionine (SAM) to carboxy-S-adenosyl-L-methionine (Cx-SAM).</text>
</comment>
<dbReference type="PANTHER" id="PTHR43861:SF2">
    <property type="entry name" value="CARBOXY-S-ADENOSYL-L-METHIONINE SYNTHASE"/>
    <property type="match status" value="1"/>
</dbReference>
<keyword evidence="7" id="KW-1185">Reference proteome</keyword>
<dbReference type="InterPro" id="IPR029063">
    <property type="entry name" value="SAM-dependent_MTases_sf"/>
</dbReference>
<dbReference type="EC" id="2.1.3.-" evidence="3"/>
<gene>
    <name evidence="3 6" type="primary">cmoA</name>
    <name evidence="6" type="ORF">Hsar01_02833</name>
</gene>
<evidence type="ECO:0000259" key="5">
    <source>
        <dbReference type="Pfam" id="PF13649"/>
    </source>
</evidence>
<feature type="binding site" evidence="3">
    <location>
        <begin position="136"/>
        <end position="137"/>
    </location>
    <ligand>
        <name>S-adenosyl-L-methionine</name>
        <dbReference type="ChEBI" id="CHEBI:59789"/>
    </ligand>
</feature>
<dbReference type="SUPFAM" id="SSF53335">
    <property type="entry name" value="S-adenosyl-L-methionine-dependent methyltransferases"/>
    <property type="match status" value="1"/>
</dbReference>
<evidence type="ECO:0000313" key="7">
    <source>
        <dbReference type="Proteomes" id="UP001476282"/>
    </source>
</evidence>
<name>A0ABP9UUA2_9BACT</name>
<comment type="similarity">
    <text evidence="3">Belongs to the class I-like SAM-binding methyltransferase superfamily. Cx-SAM synthase family.</text>
</comment>
<reference evidence="6 7" key="1">
    <citation type="submission" date="2024-02" db="EMBL/GenBank/DDBJ databases">
        <title>Haloferula sargassicola NBRC 104335.</title>
        <authorList>
            <person name="Ichikawa N."/>
            <person name="Katano-Makiyama Y."/>
            <person name="Hidaka K."/>
        </authorList>
    </citation>
    <scope>NUCLEOTIDE SEQUENCE [LARGE SCALE GENOMIC DNA]</scope>
    <source>
        <strain evidence="6 7">NBRC 104335</strain>
    </source>
</reference>
<dbReference type="InterPro" id="IPR041698">
    <property type="entry name" value="Methyltransf_25"/>
</dbReference>
<feature type="binding site" evidence="3">
    <location>
        <position position="59"/>
    </location>
    <ligand>
        <name>S-adenosyl-L-methionine</name>
        <dbReference type="ChEBI" id="CHEBI:59789"/>
    </ligand>
</feature>
<keyword evidence="1 3" id="KW-0808">Transferase</keyword>
<comment type="caution">
    <text evidence="6">The sequence shown here is derived from an EMBL/GenBank/DDBJ whole genome shotgun (WGS) entry which is preliminary data.</text>
</comment>
<feature type="domain" description="Methyltransferase" evidence="5">
    <location>
        <begin position="80"/>
        <end position="178"/>
    </location>
</feature>
<dbReference type="Pfam" id="PF13649">
    <property type="entry name" value="Methyltransf_25"/>
    <property type="match status" value="1"/>
</dbReference>
<protein>
    <recommendedName>
        <fullName evidence="3">Carboxy-S-adenosyl-L-methionine synthase</fullName>
        <shortName evidence="3">Cx-SAM synthase</shortName>
        <ecNumber evidence="3">2.1.3.-</ecNumber>
    </recommendedName>
</protein>
<dbReference type="NCBIfam" id="TIGR00740">
    <property type="entry name" value="carboxy-S-adenosyl-L-methionine synthase CmoA"/>
    <property type="match status" value="1"/>
</dbReference>
<dbReference type="InterPro" id="IPR005271">
    <property type="entry name" value="CmoA"/>
</dbReference>
<feature type="binding site" evidence="3">
    <location>
        <position position="219"/>
    </location>
    <ligand>
        <name>S-adenosyl-L-methionine</name>
        <dbReference type="ChEBI" id="CHEBI:59789"/>
    </ligand>
</feature>
<comment type="catalytic activity">
    <reaction evidence="3">
        <text>prephenate + S-adenosyl-L-methionine = carboxy-S-adenosyl-L-methionine + 3-phenylpyruvate + H2O</text>
        <dbReference type="Rhea" id="RHEA:51692"/>
        <dbReference type="ChEBI" id="CHEBI:15377"/>
        <dbReference type="ChEBI" id="CHEBI:18005"/>
        <dbReference type="ChEBI" id="CHEBI:29934"/>
        <dbReference type="ChEBI" id="CHEBI:59789"/>
        <dbReference type="ChEBI" id="CHEBI:134278"/>
    </reaction>
</comment>
<evidence type="ECO:0000313" key="6">
    <source>
        <dbReference type="EMBL" id="GAA5483599.1"/>
    </source>
</evidence>
<dbReference type="RefSeq" id="WP_353567710.1">
    <property type="nucleotide sequence ID" value="NZ_BAABRI010000016.1"/>
</dbReference>
<comment type="caution">
    <text evidence="3">Lacks conserved residue(s) required for the propagation of feature annotation.</text>
</comment>
<sequence>MKTSAASKSPTPTPLQVVNPDSGTDRVFDTPDAHVADFKFGEKVVSVFDDMVSRSVPFYGEIQRMISEIAGDYAEPGTNVYDLGCSTGTTFLGIDGKVVPGVRFVGIDNSQEMLDRCRAKLDEQGMKHEIDLQFGDLNAGVRIENASVVFLILTLQFVRPLYRDKLIADILAGMNENGALILVEKVIGEDSLFNRQFIKYYYDMKRRQGYSELEISQKREALENVLIPYKLMENREMLLRAGFRHCDTFFKWYNFTGMIAVK</sequence>
<dbReference type="PANTHER" id="PTHR43861">
    <property type="entry name" value="TRANS-ACONITATE 2-METHYLTRANSFERASE-RELATED"/>
    <property type="match status" value="1"/>
</dbReference>
<evidence type="ECO:0000256" key="3">
    <source>
        <dbReference type="HAMAP-Rule" id="MF_01589"/>
    </source>
</evidence>
<organism evidence="6 7">
    <name type="scientific">Haloferula sargassicola</name>
    <dbReference type="NCBI Taxonomy" id="490096"/>
    <lineage>
        <taxon>Bacteria</taxon>
        <taxon>Pseudomonadati</taxon>
        <taxon>Verrucomicrobiota</taxon>
        <taxon>Verrucomicrobiia</taxon>
        <taxon>Verrucomicrobiales</taxon>
        <taxon>Verrucomicrobiaceae</taxon>
        <taxon>Haloferula</taxon>
    </lineage>
</organism>
<dbReference type="EMBL" id="BAABRI010000016">
    <property type="protein sequence ID" value="GAA5483599.1"/>
    <property type="molecule type" value="Genomic_DNA"/>
</dbReference>
<dbReference type="PIRSF" id="PIRSF006325">
    <property type="entry name" value="MeTrfase_bac"/>
    <property type="match status" value="1"/>
</dbReference>
<dbReference type="CDD" id="cd02440">
    <property type="entry name" value="AdoMet_MTases"/>
    <property type="match status" value="1"/>
</dbReference>
<accession>A0ABP9UUA2</accession>
<evidence type="ECO:0000256" key="4">
    <source>
        <dbReference type="SAM" id="MobiDB-lite"/>
    </source>
</evidence>
<evidence type="ECO:0000256" key="2">
    <source>
        <dbReference type="ARBA" id="ARBA00022691"/>
    </source>
</evidence>